<dbReference type="PANTHER" id="PTHR46148">
    <property type="entry name" value="CHROMO DOMAIN-CONTAINING PROTEIN"/>
    <property type="match status" value="1"/>
</dbReference>
<keyword evidence="1" id="KW-0548">Nucleotidyltransferase</keyword>
<proteinExistence type="predicted"/>
<dbReference type="EMBL" id="BKCJ011579425">
    <property type="protein sequence ID" value="GFD42654.1"/>
    <property type="molecule type" value="Genomic_DNA"/>
</dbReference>
<sequence>TVAYRLELLEKLRRVHSMFHVLNLKKCLADEPLAIPLDEIQVDDKLHFIEEPVEIMECEVKNLKKCCILIVKVRWNSRRGPVFTWECEDQMQKKCPYLFTNSAPVAEVAS</sequence>
<accession>A0A699WE96</accession>
<dbReference type="GO" id="GO:0003964">
    <property type="term" value="F:RNA-directed DNA polymerase activity"/>
    <property type="evidence" value="ECO:0007669"/>
    <property type="project" value="UniProtKB-KW"/>
</dbReference>
<organism evidence="1">
    <name type="scientific">Tanacetum cinerariifolium</name>
    <name type="common">Dalmatian daisy</name>
    <name type="synonym">Chrysanthemum cinerariifolium</name>
    <dbReference type="NCBI Taxonomy" id="118510"/>
    <lineage>
        <taxon>Eukaryota</taxon>
        <taxon>Viridiplantae</taxon>
        <taxon>Streptophyta</taxon>
        <taxon>Embryophyta</taxon>
        <taxon>Tracheophyta</taxon>
        <taxon>Spermatophyta</taxon>
        <taxon>Magnoliopsida</taxon>
        <taxon>eudicotyledons</taxon>
        <taxon>Gunneridae</taxon>
        <taxon>Pentapetalae</taxon>
        <taxon>asterids</taxon>
        <taxon>campanulids</taxon>
        <taxon>Asterales</taxon>
        <taxon>Asteraceae</taxon>
        <taxon>Asteroideae</taxon>
        <taxon>Anthemideae</taxon>
        <taxon>Anthemidinae</taxon>
        <taxon>Tanacetum</taxon>
    </lineage>
</organism>
<dbReference type="AlphaFoldDB" id="A0A699WE96"/>
<comment type="caution">
    <text evidence="1">The sequence shown here is derived from an EMBL/GenBank/DDBJ whole genome shotgun (WGS) entry which is preliminary data.</text>
</comment>
<name>A0A699WE96_TANCI</name>
<evidence type="ECO:0000313" key="1">
    <source>
        <dbReference type="EMBL" id="GFD42654.1"/>
    </source>
</evidence>
<protein>
    <submittedName>
        <fullName evidence="1">Putative reverse transcriptase domain-containing protein</fullName>
    </submittedName>
</protein>
<feature type="non-terminal residue" evidence="1">
    <location>
        <position position="1"/>
    </location>
</feature>
<reference evidence="1" key="1">
    <citation type="journal article" date="2019" name="Sci. Rep.">
        <title>Draft genome of Tanacetum cinerariifolium, the natural source of mosquito coil.</title>
        <authorList>
            <person name="Yamashiro T."/>
            <person name="Shiraishi A."/>
            <person name="Satake H."/>
            <person name="Nakayama K."/>
        </authorList>
    </citation>
    <scope>NUCLEOTIDE SEQUENCE</scope>
</reference>
<keyword evidence="1" id="KW-0695">RNA-directed DNA polymerase</keyword>
<keyword evidence="1" id="KW-0808">Transferase</keyword>
<gene>
    <name evidence="1" type="ORF">Tci_914623</name>
</gene>
<dbReference type="PANTHER" id="PTHR46148:SF59">
    <property type="entry name" value="NUCLEOTIDYLTRANSFERASE, RIBONUCLEASE H"/>
    <property type="match status" value="1"/>
</dbReference>